<dbReference type="GO" id="GO:0005886">
    <property type="term" value="C:plasma membrane"/>
    <property type="evidence" value="ECO:0007669"/>
    <property type="project" value="UniProtKB-SubCell"/>
</dbReference>
<evidence type="ECO:0000256" key="5">
    <source>
        <dbReference type="ARBA" id="ARBA00022692"/>
    </source>
</evidence>
<proteinExistence type="inferred from homology"/>
<keyword evidence="4" id="KW-1003">Cell membrane</keyword>
<comment type="subcellular location">
    <subcellularLocation>
        <location evidence="1">Cell membrane</location>
        <topology evidence="1">Multi-pass membrane protein</topology>
    </subcellularLocation>
</comment>
<evidence type="ECO:0000256" key="2">
    <source>
        <dbReference type="ARBA" id="ARBA00007069"/>
    </source>
</evidence>
<evidence type="ECO:0000259" key="9">
    <source>
        <dbReference type="PROSITE" id="PS50928"/>
    </source>
</evidence>
<evidence type="ECO:0000256" key="6">
    <source>
        <dbReference type="ARBA" id="ARBA00022989"/>
    </source>
</evidence>
<dbReference type="InterPro" id="IPR051789">
    <property type="entry name" value="Bact_Polyamine_Transport"/>
</dbReference>
<dbReference type="PANTHER" id="PTHR43848">
    <property type="entry name" value="PUTRESCINE TRANSPORT SYSTEM PERMEASE PROTEIN POTI"/>
    <property type="match status" value="1"/>
</dbReference>
<feature type="transmembrane region" description="Helical" evidence="8">
    <location>
        <begin position="241"/>
        <end position="263"/>
    </location>
</feature>
<dbReference type="SUPFAM" id="SSF161098">
    <property type="entry name" value="MetI-like"/>
    <property type="match status" value="1"/>
</dbReference>
<dbReference type="Gene3D" id="1.10.3720.10">
    <property type="entry name" value="MetI-like"/>
    <property type="match status" value="1"/>
</dbReference>
<dbReference type="InterPro" id="IPR035906">
    <property type="entry name" value="MetI-like_sf"/>
</dbReference>
<feature type="transmembrane region" description="Helical" evidence="8">
    <location>
        <begin position="182"/>
        <end position="207"/>
    </location>
</feature>
<gene>
    <name evidence="10" type="ORF">UFOPK3837_00689</name>
</gene>
<sequence>MKALSHLWSGIKRGSLPVYSLIAVVFLLTPIFYTIIFSFNKSLRRNTVWNSFTLDNWTNICARQDLCSAVGNSLMISLISTLIATALGTALAIALVRYRFKLRSTVNFALFLPMATPEIVMGAGLASLFFNAGVGPGFVPTVIAHVMFCLSFVVVTVKARVQTLDPALEEAGRDLYANPSQVFWKITFPLLLPGVLSAALLSFALSFDDFIITYFNSGSVNTFPKFIYVAAKGGVPAQANVIASSVFLLAILIVLATQISSHFKRKRLQHIK</sequence>
<dbReference type="PANTHER" id="PTHR43848:SF2">
    <property type="entry name" value="PUTRESCINE TRANSPORT SYSTEM PERMEASE PROTEIN POTI"/>
    <property type="match status" value="1"/>
</dbReference>
<feature type="transmembrane region" description="Helical" evidence="8">
    <location>
        <begin position="108"/>
        <end position="130"/>
    </location>
</feature>
<keyword evidence="7 8" id="KW-0472">Membrane</keyword>
<reference evidence="10" key="1">
    <citation type="submission" date="2020-05" db="EMBL/GenBank/DDBJ databases">
        <authorList>
            <person name="Chiriac C."/>
            <person name="Salcher M."/>
            <person name="Ghai R."/>
            <person name="Kavagutti S V."/>
        </authorList>
    </citation>
    <scope>NUCLEOTIDE SEQUENCE</scope>
</reference>
<keyword evidence="6 8" id="KW-1133">Transmembrane helix</keyword>
<dbReference type="EMBL" id="CAFBNO010000025">
    <property type="protein sequence ID" value="CAB4955135.1"/>
    <property type="molecule type" value="Genomic_DNA"/>
</dbReference>
<evidence type="ECO:0000313" key="10">
    <source>
        <dbReference type="EMBL" id="CAB4955135.1"/>
    </source>
</evidence>
<evidence type="ECO:0000256" key="1">
    <source>
        <dbReference type="ARBA" id="ARBA00004651"/>
    </source>
</evidence>
<evidence type="ECO:0000256" key="7">
    <source>
        <dbReference type="ARBA" id="ARBA00023136"/>
    </source>
</evidence>
<feature type="transmembrane region" description="Helical" evidence="8">
    <location>
        <begin position="74"/>
        <end position="96"/>
    </location>
</feature>
<keyword evidence="3" id="KW-0813">Transport</keyword>
<dbReference type="Pfam" id="PF00528">
    <property type="entry name" value="BPD_transp_1"/>
    <property type="match status" value="1"/>
</dbReference>
<dbReference type="GO" id="GO:0055085">
    <property type="term" value="P:transmembrane transport"/>
    <property type="evidence" value="ECO:0007669"/>
    <property type="project" value="InterPro"/>
</dbReference>
<dbReference type="PROSITE" id="PS50928">
    <property type="entry name" value="ABC_TM1"/>
    <property type="match status" value="1"/>
</dbReference>
<keyword evidence="5 8" id="KW-0812">Transmembrane</keyword>
<dbReference type="CDD" id="cd06261">
    <property type="entry name" value="TM_PBP2"/>
    <property type="match status" value="1"/>
</dbReference>
<protein>
    <submittedName>
        <fullName evidence="10">Unannotated protein</fullName>
    </submittedName>
</protein>
<feature type="domain" description="ABC transmembrane type-1" evidence="9">
    <location>
        <begin position="70"/>
        <end position="259"/>
    </location>
</feature>
<feature type="transmembrane region" description="Helical" evidence="8">
    <location>
        <begin position="142"/>
        <end position="161"/>
    </location>
</feature>
<comment type="similarity">
    <text evidence="2">Belongs to the binding-protein-dependent transport system permease family. CysTW subfamily.</text>
</comment>
<name>A0A6J7KI13_9ZZZZ</name>
<organism evidence="10">
    <name type="scientific">freshwater metagenome</name>
    <dbReference type="NCBI Taxonomy" id="449393"/>
    <lineage>
        <taxon>unclassified sequences</taxon>
        <taxon>metagenomes</taxon>
        <taxon>ecological metagenomes</taxon>
    </lineage>
</organism>
<evidence type="ECO:0000256" key="3">
    <source>
        <dbReference type="ARBA" id="ARBA00022448"/>
    </source>
</evidence>
<evidence type="ECO:0000256" key="4">
    <source>
        <dbReference type="ARBA" id="ARBA00022475"/>
    </source>
</evidence>
<dbReference type="InterPro" id="IPR000515">
    <property type="entry name" value="MetI-like"/>
</dbReference>
<dbReference type="AlphaFoldDB" id="A0A6J7KI13"/>
<evidence type="ECO:0000256" key="8">
    <source>
        <dbReference type="SAM" id="Phobius"/>
    </source>
</evidence>
<feature type="transmembrane region" description="Helical" evidence="8">
    <location>
        <begin position="21"/>
        <end position="39"/>
    </location>
</feature>
<accession>A0A6J7KI13</accession>